<dbReference type="InterPro" id="IPR048846">
    <property type="entry name" value="PaaX-like_central"/>
</dbReference>
<dbReference type="SUPFAM" id="SSF46785">
    <property type="entry name" value="Winged helix' DNA-binding domain"/>
    <property type="match status" value="1"/>
</dbReference>
<organism evidence="3 4">
    <name type="scientific">Alkalihalobacillus trypoxylicola</name>
    <dbReference type="NCBI Taxonomy" id="519424"/>
    <lineage>
        <taxon>Bacteria</taxon>
        <taxon>Bacillati</taxon>
        <taxon>Bacillota</taxon>
        <taxon>Bacilli</taxon>
        <taxon>Bacillales</taxon>
        <taxon>Bacillaceae</taxon>
        <taxon>Alkalihalobacillus</taxon>
    </lineage>
</organism>
<name>A0A161PI89_9BACI</name>
<comment type="caution">
    <text evidence="3">The sequence shown here is derived from an EMBL/GenBank/DDBJ whole genome shotgun (WGS) entry which is preliminary data.</text>
</comment>
<dbReference type="Pfam" id="PF20803">
    <property type="entry name" value="PaaX_M"/>
    <property type="match status" value="1"/>
</dbReference>
<evidence type="ECO:0000313" key="4">
    <source>
        <dbReference type="Proteomes" id="UP000075806"/>
    </source>
</evidence>
<accession>A0A161PI89</accession>
<evidence type="ECO:0000259" key="1">
    <source>
        <dbReference type="Pfam" id="PF08223"/>
    </source>
</evidence>
<reference evidence="3" key="1">
    <citation type="submission" date="2016-02" db="EMBL/GenBank/DDBJ databases">
        <title>Genome sequence of Bacillus trypoxylicola KCTC 13244(T).</title>
        <authorList>
            <person name="Jeong H."/>
            <person name="Park S.-H."/>
            <person name="Choi S.-K."/>
        </authorList>
    </citation>
    <scope>NUCLEOTIDE SEQUENCE [LARGE SCALE GENOMIC DNA]</scope>
    <source>
        <strain evidence="3">KCTC 13244</strain>
    </source>
</reference>
<protein>
    <submittedName>
        <fullName evidence="3">Uncharacterized protein</fullName>
    </submittedName>
</protein>
<dbReference type="InterPro" id="IPR011965">
    <property type="entry name" value="PaaX_trns_reg"/>
</dbReference>
<dbReference type="STRING" id="519424.AZF04_16650"/>
<dbReference type="PANTHER" id="PTHR30319">
    <property type="entry name" value="PHENYLACETIC ACID REGULATOR-RELATED TRANSCRIPTIONAL REPRESSOR"/>
    <property type="match status" value="1"/>
</dbReference>
<dbReference type="Proteomes" id="UP000075806">
    <property type="component" value="Unassembled WGS sequence"/>
</dbReference>
<dbReference type="EMBL" id="LTAO01000007">
    <property type="protein sequence ID" value="KYG33344.1"/>
    <property type="molecule type" value="Genomic_DNA"/>
</dbReference>
<dbReference type="AlphaFoldDB" id="A0A161PI89"/>
<dbReference type="Gene3D" id="3.30.70.2650">
    <property type="match status" value="1"/>
</dbReference>
<feature type="domain" description="Transcriptional repressor PaaX-like C-terminal" evidence="1">
    <location>
        <begin position="171"/>
        <end position="243"/>
    </location>
</feature>
<dbReference type="RefSeq" id="WP_061947886.1">
    <property type="nucleotide sequence ID" value="NZ_LTAO01000007.1"/>
</dbReference>
<feature type="domain" description="Transcriptional repressor PaaX-like central Cas2-like" evidence="2">
    <location>
        <begin position="79"/>
        <end position="149"/>
    </location>
</feature>
<dbReference type="GO" id="GO:0006351">
    <property type="term" value="P:DNA-templated transcription"/>
    <property type="evidence" value="ECO:0007669"/>
    <property type="project" value="InterPro"/>
</dbReference>
<gene>
    <name evidence="3" type="ORF">AZF04_16650</name>
</gene>
<dbReference type="PANTHER" id="PTHR30319:SF1">
    <property type="entry name" value="TRANSCRIPTIONAL REPRESSOR PAAX"/>
    <property type="match status" value="1"/>
</dbReference>
<dbReference type="Gene3D" id="1.10.10.10">
    <property type="entry name" value="Winged helix-like DNA-binding domain superfamily/Winged helix DNA-binding domain"/>
    <property type="match status" value="1"/>
</dbReference>
<dbReference type="PIRSF" id="PIRSF020623">
    <property type="entry name" value="PaaX"/>
    <property type="match status" value="1"/>
</dbReference>
<evidence type="ECO:0000259" key="2">
    <source>
        <dbReference type="Pfam" id="PF20803"/>
    </source>
</evidence>
<proteinExistence type="predicted"/>
<sequence length="277" mass="32505">MALEDQIMFLLSKKKEMQGKEIIQIFEAQNYSNQTTRNALTKLKKLSYLSTVQRGCYSLTSKGLESYHVLRNKENFYHQKWNNNWIFVMLEIPEELRKKRDAFRNQLIRLGFGQLYKSVYVYPWDIRHKLFDLIDSLEIENYITILMGDTFILNPINPEGTPGPNSAEKIWNLPSIADIYVEKKAWLDEHYSLHNQLAIKPSSNLLTTFAQFLLLKELRDELITKDPMLPPEFLPGSWIGTKVLFEIENLLHSFAKILEKDGDYSVFVGKNNEYKKN</sequence>
<dbReference type="Pfam" id="PF08223">
    <property type="entry name" value="PaaX_C"/>
    <property type="match status" value="1"/>
</dbReference>
<dbReference type="OrthoDB" id="2270427at2"/>
<keyword evidence="4" id="KW-1185">Reference proteome</keyword>
<evidence type="ECO:0000313" key="3">
    <source>
        <dbReference type="EMBL" id="KYG33344.1"/>
    </source>
</evidence>
<dbReference type="InterPro" id="IPR036390">
    <property type="entry name" value="WH_DNA-bd_sf"/>
</dbReference>
<dbReference type="InterPro" id="IPR013225">
    <property type="entry name" value="PaaX_C"/>
</dbReference>
<dbReference type="InterPro" id="IPR036388">
    <property type="entry name" value="WH-like_DNA-bd_sf"/>
</dbReference>